<evidence type="ECO:0000313" key="2">
    <source>
        <dbReference type="EMBL" id="MEN3239038.1"/>
    </source>
</evidence>
<protein>
    <submittedName>
        <fullName evidence="2">Uncharacterized protein</fullName>
    </submittedName>
</protein>
<name>A0ABV0A5C6_9HYPH</name>
<reference evidence="2 3" key="1">
    <citation type="journal article" date="2023" name="PLoS ONE">
        <title>Complete genome assembly of Hawai'i environmental nontuberculous mycobacteria reveals unexpected co-isolation with methylobacteria.</title>
        <authorList>
            <person name="Hendrix J."/>
            <person name="Epperson L.E."/>
            <person name="Tong E.I."/>
            <person name="Chan Y.L."/>
            <person name="Hasan N.A."/>
            <person name="Dawrs S.N."/>
            <person name="Norton G.J."/>
            <person name="Virdi R."/>
            <person name="Crooks J.L."/>
            <person name="Chan E.D."/>
            <person name="Honda J.R."/>
            <person name="Strong M."/>
        </authorList>
    </citation>
    <scope>NUCLEOTIDE SEQUENCE [LARGE SCALE GENOMIC DNA]</scope>
    <source>
        <strain evidence="2 3">NJH_HI04-1</strain>
    </source>
</reference>
<sequence length="62" mass="7497">MTREDEFELALAQRDRQAKASAVEKHHRFVNDRQPPRSYVRRVEMILDRLEAERRHQPEARA</sequence>
<evidence type="ECO:0000256" key="1">
    <source>
        <dbReference type="SAM" id="MobiDB-lite"/>
    </source>
</evidence>
<dbReference type="Proteomes" id="UP001407347">
    <property type="component" value="Unassembled WGS sequence"/>
</dbReference>
<dbReference type="RefSeq" id="WP_346013983.1">
    <property type="nucleotide sequence ID" value="NZ_JAQYXP010000013.1"/>
</dbReference>
<dbReference type="EMBL" id="JAQYXP010000013">
    <property type="protein sequence ID" value="MEN3239038.1"/>
    <property type="molecule type" value="Genomic_DNA"/>
</dbReference>
<evidence type="ECO:0000313" key="3">
    <source>
        <dbReference type="Proteomes" id="UP001407347"/>
    </source>
</evidence>
<accession>A0ABV0A5C6</accession>
<keyword evidence="3" id="KW-1185">Reference proteome</keyword>
<comment type="caution">
    <text evidence="2">The sequence shown here is derived from an EMBL/GenBank/DDBJ whole genome shotgun (WGS) entry which is preliminary data.</text>
</comment>
<feature type="region of interest" description="Disordered" evidence="1">
    <location>
        <begin position="1"/>
        <end position="28"/>
    </location>
</feature>
<gene>
    <name evidence="2" type="ORF">PUR29_36995</name>
</gene>
<feature type="compositionally biased region" description="Basic and acidic residues" evidence="1">
    <location>
        <begin position="13"/>
        <end position="28"/>
    </location>
</feature>
<organism evidence="2 3">
    <name type="scientific">Methylobacterium ajmalii</name>
    <dbReference type="NCBI Taxonomy" id="2738439"/>
    <lineage>
        <taxon>Bacteria</taxon>
        <taxon>Pseudomonadati</taxon>
        <taxon>Pseudomonadota</taxon>
        <taxon>Alphaproteobacteria</taxon>
        <taxon>Hyphomicrobiales</taxon>
        <taxon>Methylobacteriaceae</taxon>
        <taxon>Methylobacterium</taxon>
    </lineage>
</organism>
<proteinExistence type="predicted"/>